<protein>
    <submittedName>
        <fullName evidence="3">Transcriptional regulator</fullName>
    </submittedName>
</protein>
<dbReference type="InterPro" id="IPR039445">
    <property type="entry name" value="DauR-like_HTH"/>
</dbReference>
<dbReference type="InterPro" id="IPR013559">
    <property type="entry name" value="YheO"/>
</dbReference>
<organism evidence="3 4">
    <name type="scientific">Ruminococcus difficilis</name>
    <dbReference type="NCBI Taxonomy" id="2763069"/>
    <lineage>
        <taxon>Bacteria</taxon>
        <taxon>Bacillati</taxon>
        <taxon>Bacillota</taxon>
        <taxon>Clostridia</taxon>
        <taxon>Eubacteriales</taxon>
        <taxon>Oscillospiraceae</taxon>
        <taxon>Ruminococcus</taxon>
    </lineage>
</organism>
<dbReference type="PANTHER" id="PTHR35568">
    <property type="entry name" value="TRANSCRIPTIONAL REGULATOR DAUR"/>
    <property type="match status" value="1"/>
</dbReference>
<dbReference type="AlphaFoldDB" id="A0A934TYF9"/>
<accession>A0A934TYF9</accession>
<name>A0A934TYF9_9FIRM</name>
<keyword evidence="4" id="KW-1185">Reference proteome</keyword>
<proteinExistence type="predicted"/>
<evidence type="ECO:0000313" key="3">
    <source>
        <dbReference type="EMBL" id="MBK6087677.1"/>
    </source>
</evidence>
<reference evidence="3" key="1">
    <citation type="submission" date="2021-01" db="EMBL/GenBank/DDBJ databases">
        <title>Genome public.</title>
        <authorList>
            <person name="Liu C."/>
            <person name="Sun Q."/>
        </authorList>
    </citation>
    <scope>NUCLEOTIDE SEQUENCE</scope>
    <source>
        <strain evidence="3">M6</strain>
    </source>
</reference>
<dbReference type="Pfam" id="PF08348">
    <property type="entry name" value="PAS_6"/>
    <property type="match status" value="1"/>
</dbReference>
<dbReference type="EMBL" id="JAEQMG010000040">
    <property type="protein sequence ID" value="MBK6087677.1"/>
    <property type="molecule type" value="Genomic_DNA"/>
</dbReference>
<evidence type="ECO:0000259" key="1">
    <source>
        <dbReference type="Pfam" id="PF08348"/>
    </source>
</evidence>
<dbReference type="InterPro" id="IPR039446">
    <property type="entry name" value="DauR-like"/>
</dbReference>
<dbReference type="RefSeq" id="WP_201426977.1">
    <property type="nucleotide sequence ID" value="NZ_JAEQMG010000040.1"/>
</dbReference>
<sequence length="215" mass="23330">MLNEQLKTTLCSLAHAIALHYGKSCEVAIHDLTGKNAADSSIIYIENGEVTGRSVGDGASAVVLEELSQAEQTREDRVGYFTKTTDGKVLKSTTVYIRDEKGKAIAIFSINHDITALSVAAASLTELTAPATASEPEKITPHVGELLDELLWKSTELIGKPVALMNKDDKQRAIRYLDSKGALLITKSGDKIATYFGISKFTLYSYLTDEDNESN</sequence>
<feature type="domain" description="Transcriptional regulator DauR-like HTH" evidence="2">
    <location>
        <begin position="147"/>
        <end position="207"/>
    </location>
</feature>
<dbReference type="Proteomes" id="UP000633365">
    <property type="component" value="Unassembled WGS sequence"/>
</dbReference>
<dbReference type="Pfam" id="PF13309">
    <property type="entry name" value="HTH_22"/>
    <property type="match status" value="1"/>
</dbReference>
<evidence type="ECO:0000259" key="2">
    <source>
        <dbReference type="Pfam" id="PF13309"/>
    </source>
</evidence>
<comment type="caution">
    <text evidence="3">The sequence shown here is derived from an EMBL/GenBank/DDBJ whole genome shotgun (WGS) entry which is preliminary data.</text>
</comment>
<gene>
    <name evidence="3" type="ORF">JKK62_03255</name>
</gene>
<evidence type="ECO:0000313" key="4">
    <source>
        <dbReference type="Proteomes" id="UP000633365"/>
    </source>
</evidence>
<dbReference type="PANTHER" id="PTHR35568:SF1">
    <property type="entry name" value="TRANSCRIPTIONAL REGULATOR DAUR"/>
    <property type="match status" value="1"/>
</dbReference>
<feature type="domain" description="YheO-like" evidence="1">
    <location>
        <begin position="11"/>
        <end position="120"/>
    </location>
</feature>